<sequence>MEIVFERVNELNTAIFLNVKCLSQLQQKIRKLDKEEIGSISFVIGDEENELSQIMDVLSCSQQNDRSRPVSPEIHSSLEDSIELEFCDFEEENPEETVVFPSQLSSSQILPTQSSQSGNFSRLFALNPSHSFQSTIETFPPLPIYQKTTNKISYISINALTLFSPQDFFKTLTLKISTIFKSCGFKTPLRKFQSFKVFFNWAKNISGFRFVIIITHADVFLKKFLNLFYEVTDSFLTAFNNNHIAIIFLSLTDNFIDKKVNSRISFGKSLIGLHGPTTYIEYNRLFYQMTSFPTKTEWNRMLQEKYNTTLEDLFQMNCSVNALRQFSKKVLLLNRPYFEKKSEFRVLDSLQMFFQSGGSSLTPFDFVMLMGIFRLSQIELNEVMGIGELCSFLYQNVNGIEALQNIKESFLTVSDYHVKSLITLQRKGFITFNAEKSTVSLKVTQITLNSILETYSTFPTYSSLVKWASLLQLVFQK</sequence>
<dbReference type="GeneID" id="14882904"/>
<dbReference type="EMBL" id="KB207208">
    <property type="protein sequence ID" value="ELP83928.1"/>
    <property type="molecule type" value="Genomic_DNA"/>
</dbReference>
<evidence type="ECO:0000313" key="1">
    <source>
        <dbReference type="EMBL" id="ELP83928.1"/>
    </source>
</evidence>
<reference evidence="1 2" key="1">
    <citation type="submission" date="2012-10" db="EMBL/GenBank/DDBJ databases">
        <authorList>
            <person name="Zafar N."/>
            <person name="Inman J."/>
            <person name="Hall N."/>
            <person name="Lorenzi H."/>
            <person name="Caler E."/>
        </authorList>
    </citation>
    <scope>NUCLEOTIDE SEQUENCE [LARGE SCALE GENOMIC DNA]</scope>
    <source>
        <strain evidence="1 2">IP1</strain>
    </source>
</reference>
<name>A0A0A1TUY2_ENTIV</name>
<proteinExistence type="predicted"/>
<dbReference type="VEuPathDB" id="AmoebaDB:EIN_311990"/>
<accession>A0A0A1TUY2</accession>
<evidence type="ECO:0000313" key="2">
    <source>
        <dbReference type="Proteomes" id="UP000014680"/>
    </source>
</evidence>
<dbReference type="AlphaFoldDB" id="A0A0A1TUY2"/>
<dbReference type="Proteomes" id="UP000014680">
    <property type="component" value="Unassembled WGS sequence"/>
</dbReference>
<organism evidence="1 2">
    <name type="scientific">Entamoeba invadens IP1</name>
    <dbReference type="NCBI Taxonomy" id="370355"/>
    <lineage>
        <taxon>Eukaryota</taxon>
        <taxon>Amoebozoa</taxon>
        <taxon>Evosea</taxon>
        <taxon>Archamoebae</taxon>
        <taxon>Mastigamoebida</taxon>
        <taxon>Entamoebidae</taxon>
        <taxon>Entamoeba</taxon>
    </lineage>
</organism>
<evidence type="ECO:0008006" key="3">
    <source>
        <dbReference type="Google" id="ProtNLM"/>
    </source>
</evidence>
<dbReference type="OrthoDB" id="28368at2759"/>
<protein>
    <recommendedName>
        <fullName evidence="3">Origin recognition complex subunit</fullName>
    </recommendedName>
</protein>
<keyword evidence="2" id="KW-1185">Reference proteome</keyword>
<gene>
    <name evidence="1" type="ORF">EIN_311990</name>
</gene>
<dbReference type="RefSeq" id="XP_004183274.1">
    <property type="nucleotide sequence ID" value="XM_004183226.1"/>
</dbReference>
<dbReference type="KEGG" id="eiv:EIN_311990"/>
<dbReference type="OMA" id="ISSNECW"/>